<evidence type="ECO:0000313" key="10">
    <source>
        <dbReference type="Proteomes" id="UP000538147"/>
    </source>
</evidence>
<feature type="transmembrane region" description="Helical" evidence="7">
    <location>
        <begin position="12"/>
        <end position="31"/>
    </location>
</feature>
<comment type="caution">
    <text evidence="9">The sequence shown here is derived from an EMBL/GenBank/DDBJ whole genome shotgun (WGS) entry which is preliminary data.</text>
</comment>
<evidence type="ECO:0000313" key="9">
    <source>
        <dbReference type="EMBL" id="MBB6226726.1"/>
    </source>
</evidence>
<keyword evidence="5" id="KW-0443">Lipid metabolism</keyword>
<dbReference type="GO" id="GO:0006643">
    <property type="term" value="P:membrane lipid metabolic process"/>
    <property type="evidence" value="ECO:0007669"/>
    <property type="project" value="TreeGrafter"/>
</dbReference>
<dbReference type="GO" id="GO:0016020">
    <property type="term" value="C:membrane"/>
    <property type="evidence" value="ECO:0007669"/>
    <property type="project" value="GOC"/>
</dbReference>
<dbReference type="EMBL" id="JACIIV010000005">
    <property type="protein sequence ID" value="MBB6226726.1"/>
    <property type="molecule type" value="Genomic_DNA"/>
</dbReference>
<evidence type="ECO:0000256" key="1">
    <source>
        <dbReference type="ARBA" id="ARBA00004127"/>
    </source>
</evidence>
<evidence type="ECO:0000256" key="6">
    <source>
        <dbReference type="ARBA" id="ARBA00023136"/>
    </source>
</evidence>
<keyword evidence="6 7" id="KW-0472">Membrane</keyword>
<keyword evidence="4" id="KW-0560">Oxidoreductase</keyword>
<dbReference type="Pfam" id="PF04116">
    <property type="entry name" value="FA_hydroxylase"/>
    <property type="match status" value="1"/>
</dbReference>
<dbReference type="GO" id="GO:0050479">
    <property type="term" value="F:glyceryl-ether monooxygenase activity"/>
    <property type="evidence" value="ECO:0007669"/>
    <property type="project" value="TreeGrafter"/>
</dbReference>
<dbReference type="GO" id="GO:0005506">
    <property type="term" value="F:iron ion binding"/>
    <property type="evidence" value="ECO:0007669"/>
    <property type="project" value="InterPro"/>
</dbReference>
<sequence>MTQERTIGAAHMLGAGLLGVGLLGVGLLWWAERRWPRRIPRERPLDRLPVNLGLGAMSLTVVALAERPLAGRVAARVEAGRLGLAQMLPAPAWVRDLAGVVLLDFATYHWHVATHRVPLLWRLHAVHHADRDMDWTTALRFHAADMAISVPVRMVEVRLLGVSPRALEIYGAWFFANVAFHHANLKLPFDRQLAWLFTSPGMHDIHHRADAAATDANYSSGLSVWDRMFGSFSDARPDVPIGIAGQIGAAPGLLEALARPFAPDDKASALP</sequence>
<dbReference type="AlphaFoldDB" id="A0A841L351"/>
<dbReference type="RefSeq" id="WP_184195973.1">
    <property type="nucleotide sequence ID" value="NZ_JACIIV010000005.1"/>
</dbReference>
<organism evidence="9 10">
    <name type="scientific">Polymorphobacter multimanifer</name>
    <dbReference type="NCBI Taxonomy" id="1070431"/>
    <lineage>
        <taxon>Bacteria</taxon>
        <taxon>Pseudomonadati</taxon>
        <taxon>Pseudomonadota</taxon>
        <taxon>Alphaproteobacteria</taxon>
        <taxon>Sphingomonadales</taxon>
        <taxon>Sphingosinicellaceae</taxon>
        <taxon>Polymorphobacter</taxon>
    </lineage>
</organism>
<dbReference type="PANTHER" id="PTHR21624">
    <property type="entry name" value="STEROL DESATURASE-RELATED PROTEIN"/>
    <property type="match status" value="1"/>
</dbReference>
<dbReference type="GO" id="GO:0008610">
    <property type="term" value="P:lipid biosynthetic process"/>
    <property type="evidence" value="ECO:0007669"/>
    <property type="project" value="InterPro"/>
</dbReference>
<evidence type="ECO:0000256" key="2">
    <source>
        <dbReference type="ARBA" id="ARBA00022692"/>
    </source>
</evidence>
<evidence type="ECO:0000256" key="7">
    <source>
        <dbReference type="SAM" id="Phobius"/>
    </source>
</evidence>
<reference evidence="9 10" key="1">
    <citation type="submission" date="2020-08" db="EMBL/GenBank/DDBJ databases">
        <title>Genomic Encyclopedia of Type Strains, Phase IV (KMG-IV): sequencing the most valuable type-strain genomes for metagenomic binning, comparative biology and taxonomic classification.</title>
        <authorList>
            <person name="Goeker M."/>
        </authorList>
    </citation>
    <scope>NUCLEOTIDE SEQUENCE [LARGE SCALE GENOMIC DNA]</scope>
    <source>
        <strain evidence="9 10">DSM 102189</strain>
    </source>
</reference>
<protein>
    <submittedName>
        <fullName evidence="9">Sterol desaturase/sphingolipid hydroxylase (Fatty acid hydroxylase superfamily)</fullName>
    </submittedName>
</protein>
<keyword evidence="3 7" id="KW-1133">Transmembrane helix</keyword>
<dbReference type="InterPro" id="IPR051689">
    <property type="entry name" value="Sterol_desaturase/TMEM195"/>
</dbReference>
<dbReference type="InterPro" id="IPR006694">
    <property type="entry name" value="Fatty_acid_hydroxylase"/>
</dbReference>
<keyword evidence="2 7" id="KW-0812">Transmembrane</keyword>
<dbReference type="GO" id="GO:0012505">
    <property type="term" value="C:endomembrane system"/>
    <property type="evidence" value="ECO:0007669"/>
    <property type="project" value="UniProtKB-SubCell"/>
</dbReference>
<comment type="subcellular location">
    <subcellularLocation>
        <location evidence="1">Endomembrane system</location>
        <topology evidence="1">Multi-pass membrane protein</topology>
    </subcellularLocation>
</comment>
<keyword evidence="10" id="KW-1185">Reference proteome</keyword>
<accession>A0A841L351</accession>
<evidence type="ECO:0000259" key="8">
    <source>
        <dbReference type="Pfam" id="PF04116"/>
    </source>
</evidence>
<feature type="domain" description="Fatty acid hydroxylase" evidence="8">
    <location>
        <begin position="98"/>
        <end position="231"/>
    </location>
</feature>
<gene>
    <name evidence="9" type="ORF">FHS79_000884</name>
</gene>
<evidence type="ECO:0000256" key="3">
    <source>
        <dbReference type="ARBA" id="ARBA00022989"/>
    </source>
</evidence>
<evidence type="ECO:0000256" key="5">
    <source>
        <dbReference type="ARBA" id="ARBA00023098"/>
    </source>
</evidence>
<dbReference type="PANTHER" id="PTHR21624:SF1">
    <property type="entry name" value="ALKYLGLYCEROL MONOOXYGENASE"/>
    <property type="match status" value="1"/>
</dbReference>
<dbReference type="Proteomes" id="UP000538147">
    <property type="component" value="Unassembled WGS sequence"/>
</dbReference>
<name>A0A841L351_9SPHN</name>
<proteinExistence type="predicted"/>
<evidence type="ECO:0000256" key="4">
    <source>
        <dbReference type="ARBA" id="ARBA00023002"/>
    </source>
</evidence>